<organism evidence="2 3">
    <name type="scientific">Undibacterium nitidum</name>
    <dbReference type="NCBI Taxonomy" id="2762298"/>
    <lineage>
        <taxon>Bacteria</taxon>
        <taxon>Pseudomonadati</taxon>
        <taxon>Pseudomonadota</taxon>
        <taxon>Betaproteobacteria</taxon>
        <taxon>Burkholderiales</taxon>
        <taxon>Oxalobacteraceae</taxon>
        <taxon>Undibacterium</taxon>
    </lineage>
</organism>
<keyword evidence="1" id="KW-1133">Transmembrane helix</keyword>
<protein>
    <recommendedName>
        <fullName evidence="4">Sugar transporter</fullName>
    </recommendedName>
</protein>
<feature type="transmembrane region" description="Helical" evidence="1">
    <location>
        <begin position="90"/>
        <end position="107"/>
    </location>
</feature>
<gene>
    <name evidence="2" type="ORF">H8K36_14890</name>
</gene>
<feature type="transmembrane region" description="Helical" evidence="1">
    <location>
        <begin position="12"/>
        <end position="33"/>
    </location>
</feature>
<sequence length="146" mass="15471">MRLLATKETSPAWIRPVLFLGLAWNVFGVFQFLQTVNGSVGSLMANGLTQAQAELYTGLPIWMHAAFAVGVFGGALGCVLMLLKRKAARIVLGVSLVSSIFLFIGDITQGVFAAFGASQVMVLSAVVLIAAGLHWMSGTRFKVVPA</sequence>
<dbReference type="EMBL" id="JACOFZ010000006">
    <property type="protein sequence ID" value="MBC3882673.1"/>
    <property type="molecule type" value="Genomic_DNA"/>
</dbReference>
<keyword evidence="1" id="KW-0472">Membrane</keyword>
<keyword evidence="1" id="KW-0812">Transmembrane</keyword>
<evidence type="ECO:0008006" key="4">
    <source>
        <dbReference type="Google" id="ProtNLM"/>
    </source>
</evidence>
<evidence type="ECO:0000313" key="2">
    <source>
        <dbReference type="EMBL" id="MBC3882673.1"/>
    </source>
</evidence>
<evidence type="ECO:0000256" key="1">
    <source>
        <dbReference type="SAM" id="Phobius"/>
    </source>
</evidence>
<accession>A0A923HQE9</accession>
<feature type="transmembrane region" description="Helical" evidence="1">
    <location>
        <begin position="61"/>
        <end position="83"/>
    </location>
</feature>
<dbReference type="Proteomes" id="UP000627446">
    <property type="component" value="Unassembled WGS sequence"/>
</dbReference>
<evidence type="ECO:0000313" key="3">
    <source>
        <dbReference type="Proteomes" id="UP000627446"/>
    </source>
</evidence>
<reference evidence="2" key="1">
    <citation type="submission" date="2020-08" db="EMBL/GenBank/DDBJ databases">
        <title>Novel species isolated from subtropical streams in China.</title>
        <authorList>
            <person name="Lu H."/>
        </authorList>
    </citation>
    <scope>NUCLEOTIDE SEQUENCE</scope>
    <source>
        <strain evidence="2">LX22W</strain>
    </source>
</reference>
<dbReference type="RefSeq" id="WP_186917287.1">
    <property type="nucleotide sequence ID" value="NZ_JACOFZ010000006.1"/>
</dbReference>
<comment type="caution">
    <text evidence="2">The sequence shown here is derived from an EMBL/GenBank/DDBJ whole genome shotgun (WGS) entry which is preliminary data.</text>
</comment>
<feature type="transmembrane region" description="Helical" evidence="1">
    <location>
        <begin position="113"/>
        <end position="133"/>
    </location>
</feature>
<dbReference type="AlphaFoldDB" id="A0A923HQE9"/>
<name>A0A923HQE9_9BURK</name>
<proteinExistence type="predicted"/>
<keyword evidence="3" id="KW-1185">Reference proteome</keyword>